<protein>
    <submittedName>
        <fullName evidence="1">Uncharacterized protein</fullName>
    </submittedName>
</protein>
<proteinExistence type="predicted"/>
<reference evidence="1" key="1">
    <citation type="submission" date="2020-02" db="EMBL/GenBank/DDBJ databases">
        <authorList>
            <person name="Meier V. D."/>
        </authorList>
    </citation>
    <scope>NUCLEOTIDE SEQUENCE</scope>
    <source>
        <strain evidence="1">AVDCRST_MAG67</strain>
    </source>
</reference>
<organism evidence="1">
    <name type="scientific">uncultured Solirubrobacteraceae bacterium</name>
    <dbReference type="NCBI Taxonomy" id="1162706"/>
    <lineage>
        <taxon>Bacteria</taxon>
        <taxon>Bacillati</taxon>
        <taxon>Actinomycetota</taxon>
        <taxon>Thermoleophilia</taxon>
        <taxon>Solirubrobacterales</taxon>
        <taxon>Solirubrobacteraceae</taxon>
        <taxon>environmental samples</taxon>
    </lineage>
</organism>
<dbReference type="AlphaFoldDB" id="A0A6J4THQ4"/>
<gene>
    <name evidence="1" type="ORF">AVDCRST_MAG67-3824</name>
</gene>
<evidence type="ECO:0000313" key="1">
    <source>
        <dbReference type="EMBL" id="CAA9522825.1"/>
    </source>
</evidence>
<accession>A0A6J4THQ4</accession>
<name>A0A6J4THQ4_9ACTN</name>
<dbReference type="EMBL" id="CADCVQ010000148">
    <property type="protein sequence ID" value="CAA9522825.1"/>
    <property type="molecule type" value="Genomic_DNA"/>
</dbReference>
<sequence>MRQAIARDTPRGWRLDKLKSRDNIDAVVALAMAVESAESPTPTVELLGWL</sequence>